<dbReference type="Proteomes" id="UP000018780">
    <property type="component" value="Chromosome"/>
</dbReference>
<dbReference type="STRING" id="999552.METH_07850"/>
<dbReference type="EMBL" id="CP006773">
    <property type="protein sequence ID" value="AHD00620.1"/>
    <property type="molecule type" value="Genomic_DNA"/>
</dbReference>
<sequence length="188" mass="19574">MSKAVSVLNGAHFSGLAKVEDAGLQGMITLRGDLGSSALKAAVKAATGAEVPDQGSILVAESGAAAWMSPDELLLLVPYEDAVAKTAEVTAALAGEHALAVNVSDARAFFRVSGEGAREVLGKVSPVDFDAAAFKAGQFRRSRLAQVAGAFWLHEDGSFYIVCFRSVGEYVFKLLSTAAHPQSKVGVY</sequence>
<dbReference type="Gene3D" id="3.30.70.1520">
    <property type="entry name" value="Heterotetrameric sarcosine oxidase"/>
    <property type="match status" value="1"/>
</dbReference>
<dbReference type="InterPro" id="IPR007375">
    <property type="entry name" value="SoxG"/>
</dbReference>
<dbReference type="RefSeq" id="WP_024089841.1">
    <property type="nucleotide sequence ID" value="NC_023135.1"/>
</dbReference>
<keyword evidence="2" id="KW-1185">Reference proteome</keyword>
<name>V9VTG2_9RHOB</name>
<protein>
    <submittedName>
        <fullName evidence="1">Sarcosine oxidase subunit gamma</fullName>
    </submittedName>
</protein>
<dbReference type="PATRIC" id="fig|999552.6.peg.1580"/>
<dbReference type="InterPro" id="IPR027266">
    <property type="entry name" value="TrmE/GcvT-like"/>
</dbReference>
<dbReference type="AlphaFoldDB" id="V9VTG2"/>
<dbReference type="OrthoDB" id="9814782at2"/>
<evidence type="ECO:0000313" key="1">
    <source>
        <dbReference type="EMBL" id="AHD00620.1"/>
    </source>
</evidence>
<reference evidence="1 2" key="1">
    <citation type="submission" date="2013-09" db="EMBL/GenBank/DDBJ databases">
        <authorList>
            <consortium name="DOE Joint Genome Institute"/>
            <person name="Klenk H.-P."/>
            <person name="Huntemann M."/>
            <person name="Han J."/>
            <person name="Chen A."/>
            <person name="Kyrpides N."/>
            <person name="Mavromatis K."/>
            <person name="Markowitz V."/>
            <person name="Palaniappan K."/>
            <person name="Ivanova N."/>
            <person name="Schaumberg A."/>
            <person name="Pati A."/>
            <person name="Liolios K."/>
            <person name="Nordberg H.P."/>
            <person name="Cantor M.N."/>
            <person name="Hua S.X."/>
            <person name="Woyke T."/>
        </authorList>
    </citation>
    <scope>NUCLEOTIDE SEQUENCE [LARGE SCALE GENOMIC DNA]</scope>
    <source>
        <strain evidence="1 2">DSM 14336</strain>
    </source>
</reference>
<gene>
    <name evidence="1" type="ORF">METH_07850</name>
</gene>
<dbReference type="KEGG" id="lmd:METH_07850"/>
<dbReference type="Gene3D" id="3.30.1360.120">
    <property type="entry name" value="Probable tRNA modification gtpase trme, domain 1"/>
    <property type="match status" value="1"/>
</dbReference>
<dbReference type="Pfam" id="PF04268">
    <property type="entry name" value="SoxG"/>
    <property type="match status" value="1"/>
</dbReference>
<dbReference type="HOGENOM" id="CLU_114076_0_0_5"/>
<proteinExistence type="predicted"/>
<dbReference type="SUPFAM" id="SSF103025">
    <property type="entry name" value="Folate-binding domain"/>
    <property type="match status" value="1"/>
</dbReference>
<organism evidence="1 2">
    <name type="scientific">Leisingera methylohalidivorans DSM 14336</name>
    <dbReference type="NCBI Taxonomy" id="999552"/>
    <lineage>
        <taxon>Bacteria</taxon>
        <taxon>Pseudomonadati</taxon>
        <taxon>Pseudomonadota</taxon>
        <taxon>Alphaproteobacteria</taxon>
        <taxon>Rhodobacterales</taxon>
        <taxon>Roseobacteraceae</taxon>
        <taxon>Leisingera</taxon>
    </lineage>
</organism>
<evidence type="ECO:0000313" key="2">
    <source>
        <dbReference type="Proteomes" id="UP000018780"/>
    </source>
</evidence>
<accession>V9VTG2</accession>